<gene>
    <name evidence="2" type="primary">pcaC_1</name>
    <name evidence="2" type="ORF">MBOE_02770</name>
</gene>
<organism evidence="2 3">
    <name type="scientific">Mycolicibacterium boenickei</name>
    <dbReference type="NCBI Taxonomy" id="146017"/>
    <lineage>
        <taxon>Bacteria</taxon>
        <taxon>Bacillati</taxon>
        <taxon>Actinomycetota</taxon>
        <taxon>Actinomycetes</taxon>
        <taxon>Mycobacteriales</taxon>
        <taxon>Mycobacteriaceae</taxon>
        <taxon>Mycolicibacterium</taxon>
    </lineage>
</organism>
<keyword evidence="3" id="KW-1185">Reference proteome</keyword>
<evidence type="ECO:0000313" key="3">
    <source>
        <dbReference type="Proteomes" id="UP000466683"/>
    </source>
</evidence>
<dbReference type="InterPro" id="IPR029032">
    <property type="entry name" value="AhpD-like"/>
</dbReference>
<sequence length="205" mass="22737">MDSGANRRLGLLSADTCARLGWVSALEPARIAPGGFRELGPVNWAIAKLGARAIRAPRFTLMNVLGQHKLLFLAWLPYSGLLLGPLGKLPRQDAELVILRVGHLRDCEYELQQHRRLARSRGVDAETQARIFEGPDAEGLTDRQRVLITATDEFVVTRSISPETWAALSVIFTKQQLIEFCMLASQYDGLAATMTTLRIPLDFPD</sequence>
<evidence type="ECO:0000259" key="1">
    <source>
        <dbReference type="Pfam" id="PF02627"/>
    </source>
</evidence>
<evidence type="ECO:0000313" key="2">
    <source>
        <dbReference type="EMBL" id="BBX88628.1"/>
    </source>
</evidence>
<name>A0ABM7IPA3_9MYCO</name>
<dbReference type="PANTHER" id="PTHR34846">
    <property type="entry name" value="4-CARBOXYMUCONOLACTONE DECARBOXYLASE FAMILY PROTEIN (AFU_ORTHOLOGUE AFUA_6G11590)"/>
    <property type="match status" value="1"/>
</dbReference>
<protein>
    <submittedName>
        <fullName evidence="2">4-carboxymuconolactone decarboxylase</fullName>
    </submittedName>
</protein>
<dbReference type="EMBL" id="AP022579">
    <property type="protein sequence ID" value="BBX88628.1"/>
    <property type="molecule type" value="Genomic_DNA"/>
</dbReference>
<feature type="domain" description="Carboxymuconolactone decarboxylase-like" evidence="1">
    <location>
        <begin position="74"/>
        <end position="144"/>
    </location>
</feature>
<dbReference type="InterPro" id="IPR003779">
    <property type="entry name" value="CMD-like"/>
</dbReference>
<dbReference type="Proteomes" id="UP000466683">
    <property type="component" value="Chromosome"/>
</dbReference>
<dbReference type="Pfam" id="PF02627">
    <property type="entry name" value="CMD"/>
    <property type="match status" value="1"/>
</dbReference>
<accession>A0ABM7IPA3</accession>
<reference evidence="2 3" key="1">
    <citation type="journal article" date="2019" name="Emerg. Microbes Infect.">
        <title>Comprehensive subspecies identification of 175 nontuberculous mycobacteria species based on 7547 genomic profiles.</title>
        <authorList>
            <person name="Matsumoto Y."/>
            <person name="Kinjo T."/>
            <person name="Motooka D."/>
            <person name="Nabeya D."/>
            <person name="Jung N."/>
            <person name="Uechi K."/>
            <person name="Horii T."/>
            <person name="Iida T."/>
            <person name="Fujita J."/>
            <person name="Nakamura S."/>
        </authorList>
    </citation>
    <scope>NUCLEOTIDE SEQUENCE [LARGE SCALE GENOMIC DNA]</scope>
    <source>
        <strain evidence="2 3">JCM 15653</strain>
    </source>
</reference>
<proteinExistence type="predicted"/>
<dbReference type="SUPFAM" id="SSF69118">
    <property type="entry name" value="AhpD-like"/>
    <property type="match status" value="1"/>
</dbReference>
<dbReference type="Gene3D" id="1.20.1290.10">
    <property type="entry name" value="AhpD-like"/>
    <property type="match status" value="1"/>
</dbReference>
<dbReference type="PANTHER" id="PTHR34846:SF5">
    <property type="entry name" value="CARBOXYMUCONOLACTONE DECARBOXYLASE-LIKE DOMAIN-CONTAINING PROTEIN"/>
    <property type="match status" value="1"/>
</dbReference>